<feature type="compositionally biased region" description="Low complexity" evidence="1">
    <location>
        <begin position="75"/>
        <end position="84"/>
    </location>
</feature>
<protein>
    <submittedName>
        <fullName evidence="3">Uncharacterized protein</fullName>
    </submittedName>
</protein>
<feature type="transmembrane region" description="Helical" evidence="2">
    <location>
        <begin position="43"/>
        <end position="66"/>
    </location>
</feature>
<feature type="region of interest" description="Disordered" evidence="1">
    <location>
        <begin position="75"/>
        <end position="115"/>
    </location>
</feature>
<dbReference type="AlphaFoldDB" id="A0AAW6IBF2"/>
<accession>A0AAW6IBF2</accession>
<keyword evidence="2" id="KW-1133">Transmembrane helix</keyword>
<proteinExistence type="predicted"/>
<organism evidence="3 4">
    <name type="scientific">Parabacteroides johnsonii</name>
    <dbReference type="NCBI Taxonomy" id="387661"/>
    <lineage>
        <taxon>Bacteria</taxon>
        <taxon>Pseudomonadati</taxon>
        <taxon>Bacteroidota</taxon>
        <taxon>Bacteroidia</taxon>
        <taxon>Bacteroidales</taxon>
        <taxon>Tannerellaceae</taxon>
        <taxon>Parabacteroides</taxon>
    </lineage>
</organism>
<evidence type="ECO:0000256" key="1">
    <source>
        <dbReference type="SAM" id="MobiDB-lite"/>
    </source>
</evidence>
<name>A0AAW6IBF2_9BACT</name>
<feature type="transmembrane region" description="Helical" evidence="2">
    <location>
        <begin position="7"/>
        <end position="37"/>
    </location>
</feature>
<gene>
    <name evidence="3" type="ORF">PQG89_16105</name>
</gene>
<evidence type="ECO:0000256" key="2">
    <source>
        <dbReference type="SAM" id="Phobius"/>
    </source>
</evidence>
<reference evidence="3" key="1">
    <citation type="submission" date="2023-01" db="EMBL/GenBank/DDBJ databases">
        <title>Exploring GABA producing Bacteroides strains toward improving mental health.</title>
        <authorList>
            <person name="Yousuf B."/>
            <person name="Bouhlel N.E."/>
            <person name="Mottawea W."/>
            <person name="Hammami R."/>
        </authorList>
    </citation>
    <scope>NUCLEOTIDE SEQUENCE</scope>
    <source>
        <strain evidence="3">UO.H1047</strain>
    </source>
</reference>
<sequence>MEIILKIIGLFVAFVLVVIAFKIALFLIGASLIPGLIVGGLSYWIFDAFWPGFMIGGSIGVVFGIIGQFSNNTSSSGSSDSGCSYPHPRDNSYPASREERSNRSSGNNSDKQSYIEELKRNYEDEKYYYEQYNEKAEKEFEQADVEKRYAEDYEWKYNEFNDESYNNQAQSCYRSSEHHQNEGNRLKNEANWHLDKAQQYKRSLEAEGVYL</sequence>
<dbReference type="Proteomes" id="UP001213646">
    <property type="component" value="Unassembled WGS sequence"/>
</dbReference>
<comment type="caution">
    <text evidence="3">The sequence shown here is derived from an EMBL/GenBank/DDBJ whole genome shotgun (WGS) entry which is preliminary data.</text>
</comment>
<evidence type="ECO:0000313" key="4">
    <source>
        <dbReference type="Proteomes" id="UP001213646"/>
    </source>
</evidence>
<dbReference type="RefSeq" id="WP_195486338.1">
    <property type="nucleotide sequence ID" value="NZ_CALEGY010000048.1"/>
</dbReference>
<dbReference type="EMBL" id="JAQPYX010000156">
    <property type="protein sequence ID" value="MDC7150916.1"/>
    <property type="molecule type" value="Genomic_DNA"/>
</dbReference>
<keyword evidence="2" id="KW-0812">Transmembrane</keyword>
<keyword evidence="2" id="KW-0472">Membrane</keyword>
<evidence type="ECO:0000313" key="3">
    <source>
        <dbReference type="EMBL" id="MDC7150916.1"/>
    </source>
</evidence>